<dbReference type="Proteomes" id="UP000284842">
    <property type="component" value="Unassembled WGS sequence"/>
</dbReference>
<name>A0A409W4X8_9AGAR</name>
<gene>
    <name evidence="1" type="ORF">CVT24_007957</name>
</gene>
<dbReference type="InterPro" id="IPR023213">
    <property type="entry name" value="CAT-like_dom_sf"/>
</dbReference>
<proteinExistence type="predicted"/>
<evidence type="ECO:0000313" key="2">
    <source>
        <dbReference type="Proteomes" id="UP000284842"/>
    </source>
</evidence>
<accession>A0A409W4X8</accession>
<dbReference type="OrthoDB" id="21502at2759"/>
<reference evidence="1 2" key="1">
    <citation type="journal article" date="2018" name="Evol. Lett.">
        <title>Horizontal gene cluster transfer increased hallucinogenic mushroom diversity.</title>
        <authorList>
            <person name="Reynolds H.T."/>
            <person name="Vijayakumar V."/>
            <person name="Gluck-Thaler E."/>
            <person name="Korotkin H.B."/>
            <person name="Matheny P.B."/>
            <person name="Slot J.C."/>
        </authorList>
    </citation>
    <scope>NUCLEOTIDE SEQUENCE [LARGE SCALE GENOMIC DNA]</scope>
    <source>
        <strain evidence="1 2">2629</strain>
    </source>
</reference>
<organism evidence="1 2">
    <name type="scientific">Panaeolus cyanescens</name>
    <dbReference type="NCBI Taxonomy" id="181874"/>
    <lineage>
        <taxon>Eukaryota</taxon>
        <taxon>Fungi</taxon>
        <taxon>Dikarya</taxon>
        <taxon>Basidiomycota</taxon>
        <taxon>Agaricomycotina</taxon>
        <taxon>Agaricomycetes</taxon>
        <taxon>Agaricomycetidae</taxon>
        <taxon>Agaricales</taxon>
        <taxon>Agaricineae</taxon>
        <taxon>Galeropsidaceae</taxon>
        <taxon>Panaeolus</taxon>
    </lineage>
</organism>
<dbReference type="InParanoid" id="A0A409W4X8"/>
<evidence type="ECO:0008006" key="3">
    <source>
        <dbReference type="Google" id="ProtNLM"/>
    </source>
</evidence>
<keyword evidence="2" id="KW-1185">Reference proteome</keyword>
<dbReference type="STRING" id="181874.A0A409W4X8"/>
<sequence length="494" mass="54133">MASDTPSSGQSIAVVPLTVFDRLFERTTFVTGWLVEGMIDGDALGSALRRVTDKWRLLAGRIYSVQDGENTLWRLKVPLGQLPKNYPTFALNISVSDVPLSRHITIPIQSVSTSLPLSVFMNSATPRQYTAWEAANHPLTCWSVVYFPADANNGVAYTAIGFARCHGVFDGIGASMIVNALISELKGEEWEAPPMPQPGLNTNPFDVAVKECVAADQASGNMNHGHVAYTHIGPADFMKMVAWHTREKWWRGADRRILLVPKLFVQGITEEVRKELSNGRSESESHVTSGDVLVAWIFKTTYSTCTNTKMNIHCTNIANIRPLLSSKVDLSTYVHNAFVPLPYPVLSVEAVQQLPLSALTNMFAAARASLSSLEVSSAYQLLQKPCFPNPPNAGETLNVSNVSASRILEADWTVIGSKRTMCGYRYQATPTDTLFTNAVYIAGRLADGTVVLDVSLNKARLDVLAGEVQRYVARIARMQKYAAPPPTKKLSGKK</sequence>
<dbReference type="EMBL" id="NHTK01005808">
    <property type="protein sequence ID" value="PPQ73589.1"/>
    <property type="molecule type" value="Genomic_DNA"/>
</dbReference>
<evidence type="ECO:0000313" key="1">
    <source>
        <dbReference type="EMBL" id="PPQ73589.1"/>
    </source>
</evidence>
<protein>
    <recommendedName>
        <fullName evidence="3">O-acyltransferase WSD1 C-terminal domain-containing protein</fullName>
    </recommendedName>
</protein>
<comment type="caution">
    <text evidence="1">The sequence shown here is derived from an EMBL/GenBank/DDBJ whole genome shotgun (WGS) entry which is preliminary data.</text>
</comment>
<dbReference type="AlphaFoldDB" id="A0A409W4X8"/>
<dbReference type="Gene3D" id="3.30.559.10">
    <property type="entry name" value="Chloramphenicol acetyltransferase-like domain"/>
    <property type="match status" value="2"/>
</dbReference>